<evidence type="ECO:0000256" key="4">
    <source>
        <dbReference type="ARBA" id="ARBA00022827"/>
    </source>
</evidence>
<reference evidence="7 8" key="1">
    <citation type="journal article" date="2021" name="Genome Biol. Evol.">
        <title>Complete Genome Sequencing of a Novel Gloeobacter Species from a Waterfall Cave in Mexico.</title>
        <authorList>
            <person name="Saw J.H."/>
            <person name="Cardona T."/>
            <person name="Montejano G."/>
        </authorList>
    </citation>
    <scope>NUCLEOTIDE SEQUENCE [LARGE SCALE GENOMIC DNA]</scope>
    <source>
        <strain evidence="7">MG652769</strain>
    </source>
</reference>
<protein>
    <submittedName>
        <fullName evidence="7">Electron transfer flavoprotein subunit alpha/FixB family protein</fullName>
    </submittedName>
</protein>
<evidence type="ECO:0000256" key="2">
    <source>
        <dbReference type="ARBA" id="ARBA00022448"/>
    </source>
</evidence>
<dbReference type="SMART" id="SM00893">
    <property type="entry name" value="ETF"/>
    <property type="match status" value="1"/>
</dbReference>
<evidence type="ECO:0000313" key="7">
    <source>
        <dbReference type="EMBL" id="UFP94237.1"/>
    </source>
</evidence>
<dbReference type="InterPro" id="IPR014730">
    <property type="entry name" value="ETF_a/b_N"/>
</dbReference>
<dbReference type="Gene3D" id="3.40.50.620">
    <property type="entry name" value="HUPs"/>
    <property type="match status" value="1"/>
</dbReference>
<dbReference type="PROSITE" id="PS00696">
    <property type="entry name" value="ETF_ALPHA"/>
    <property type="match status" value="1"/>
</dbReference>
<keyword evidence="4" id="KW-0274">FAD</keyword>
<dbReference type="InterPro" id="IPR029035">
    <property type="entry name" value="DHS-like_NAD/FAD-binding_dom"/>
</dbReference>
<proteinExistence type="inferred from homology"/>
<evidence type="ECO:0000256" key="3">
    <source>
        <dbReference type="ARBA" id="ARBA00022630"/>
    </source>
</evidence>
<dbReference type="CDD" id="cd01715">
    <property type="entry name" value="ETF_alpha"/>
    <property type="match status" value="1"/>
</dbReference>
<dbReference type="InterPro" id="IPR014729">
    <property type="entry name" value="Rossmann-like_a/b/a_fold"/>
</dbReference>
<feature type="domain" description="Electron transfer flavoprotein alpha/beta-subunit N-terminal" evidence="6">
    <location>
        <begin position="6"/>
        <end position="213"/>
    </location>
</feature>
<dbReference type="InterPro" id="IPR018206">
    <property type="entry name" value="ETF_asu_C_CS"/>
</dbReference>
<sequence>MSTKQVLVFVEQADGCARPVAFELLGAGRILADKLGAELAAFVACAAAGDLSETLIAHGADRVYVAEHPELAAYRTLPYRRVLIDLIAAMETPPHIVLFGSTTTGRDLAPRIAAYFETGLTADCTELDIGPYEHTNSQDPSKVGLYPDCLYAIRPSFGESLKARILGPWKNPQMATVRPGVMVPLAPDAARTGTVHSVAVRLEETDLQLVVAETLRSMGEQVELQGAEVIVSGGYGLGNPEGFSLMYQLAACFENSAVGSSRKAVDAGWIAHAHQVGQTGKTVRPKLYIACGISGAIQHRVGMDKSATIVAINKDLNAPIFKFAHHGIVGDLYQVIPELIRQLKLQKTPTPDTSNVATHSL</sequence>
<evidence type="ECO:0000259" key="6">
    <source>
        <dbReference type="SMART" id="SM00893"/>
    </source>
</evidence>
<dbReference type="PIRSF" id="PIRSF000089">
    <property type="entry name" value="Electra_flavoP_a"/>
    <property type="match status" value="1"/>
</dbReference>
<dbReference type="RefSeq" id="WP_230841295.1">
    <property type="nucleotide sequence ID" value="NZ_CP063845.1"/>
</dbReference>
<gene>
    <name evidence="7" type="ORF">ISF26_21180</name>
</gene>
<organism evidence="7 8">
    <name type="scientific">Gloeobacter morelensis MG652769</name>
    <dbReference type="NCBI Taxonomy" id="2781736"/>
    <lineage>
        <taxon>Bacteria</taxon>
        <taxon>Bacillati</taxon>
        <taxon>Cyanobacteriota</taxon>
        <taxon>Cyanophyceae</taxon>
        <taxon>Gloeobacterales</taxon>
        <taxon>Gloeobacteraceae</taxon>
        <taxon>Gloeobacter</taxon>
        <taxon>Gloeobacter morelensis</taxon>
    </lineage>
</organism>
<dbReference type="Proteomes" id="UP001054846">
    <property type="component" value="Chromosome"/>
</dbReference>
<evidence type="ECO:0000313" key="8">
    <source>
        <dbReference type="Proteomes" id="UP001054846"/>
    </source>
</evidence>
<keyword evidence="8" id="KW-1185">Reference proteome</keyword>
<evidence type="ECO:0000256" key="5">
    <source>
        <dbReference type="ARBA" id="ARBA00022982"/>
    </source>
</evidence>
<dbReference type="Gene3D" id="3.40.50.1220">
    <property type="entry name" value="TPP-binding domain"/>
    <property type="match status" value="1"/>
</dbReference>
<dbReference type="InterPro" id="IPR001308">
    <property type="entry name" value="ETF_a/FixB"/>
</dbReference>
<dbReference type="Pfam" id="PF01012">
    <property type="entry name" value="ETF"/>
    <property type="match status" value="1"/>
</dbReference>
<dbReference type="PANTHER" id="PTHR43153">
    <property type="entry name" value="ELECTRON TRANSFER FLAVOPROTEIN ALPHA"/>
    <property type="match status" value="1"/>
</dbReference>
<evidence type="ECO:0000256" key="1">
    <source>
        <dbReference type="ARBA" id="ARBA00005817"/>
    </source>
</evidence>
<comment type="similarity">
    <text evidence="1">Belongs to the ETF alpha-subunit/FixB family.</text>
</comment>
<dbReference type="InterPro" id="IPR014731">
    <property type="entry name" value="ETF_asu_C"/>
</dbReference>
<dbReference type="SUPFAM" id="SSF52467">
    <property type="entry name" value="DHS-like NAD/FAD-binding domain"/>
    <property type="match status" value="1"/>
</dbReference>
<dbReference type="Pfam" id="PF00766">
    <property type="entry name" value="ETF_alpha"/>
    <property type="match status" value="1"/>
</dbReference>
<keyword evidence="5" id="KW-0249">Electron transport</keyword>
<keyword evidence="3" id="KW-0285">Flavoprotein</keyword>
<dbReference type="EMBL" id="CP063845">
    <property type="protein sequence ID" value="UFP94237.1"/>
    <property type="molecule type" value="Genomic_DNA"/>
</dbReference>
<name>A0ABY3PKQ5_9CYAN</name>
<dbReference type="SUPFAM" id="SSF52402">
    <property type="entry name" value="Adenine nucleotide alpha hydrolases-like"/>
    <property type="match status" value="1"/>
</dbReference>
<dbReference type="PANTHER" id="PTHR43153:SF1">
    <property type="entry name" value="ELECTRON TRANSFER FLAVOPROTEIN SUBUNIT ALPHA, MITOCHONDRIAL"/>
    <property type="match status" value="1"/>
</dbReference>
<keyword evidence="2" id="KW-0813">Transport</keyword>
<dbReference type="InterPro" id="IPR033947">
    <property type="entry name" value="ETF_alpha_N"/>
</dbReference>
<accession>A0ABY3PKQ5</accession>